<evidence type="ECO:0000256" key="2">
    <source>
        <dbReference type="SAM" id="SignalP"/>
    </source>
</evidence>
<name>A0A6M5YLK6_9BACT</name>
<dbReference type="EMBL" id="CP053452">
    <property type="protein sequence ID" value="QJW94230.1"/>
    <property type="molecule type" value="Genomic_DNA"/>
</dbReference>
<proteinExistence type="predicted"/>
<reference evidence="4" key="1">
    <citation type="submission" date="2020-05" db="EMBL/GenBank/DDBJ databases">
        <title>Frigoriglobus tundricola gen. nov., sp. nov., a psychrotolerant cellulolytic planctomycete of the family Gemmataceae with two divergent copies of 16S rRNA gene.</title>
        <authorList>
            <person name="Kulichevskaya I.S."/>
            <person name="Ivanova A.A."/>
            <person name="Naumoff D.G."/>
            <person name="Beletsky A.V."/>
            <person name="Rijpstra W.I.C."/>
            <person name="Sinninghe Damste J.S."/>
            <person name="Mardanov A.V."/>
            <person name="Ravin N.V."/>
            <person name="Dedysh S.N."/>
        </authorList>
    </citation>
    <scope>NUCLEOTIDE SEQUENCE [LARGE SCALE GENOMIC DNA]</scope>
    <source>
        <strain evidence="4">PL17</strain>
    </source>
</reference>
<feature type="compositionally biased region" description="Basic and acidic residues" evidence="1">
    <location>
        <begin position="258"/>
        <end position="269"/>
    </location>
</feature>
<keyword evidence="2" id="KW-0732">Signal</keyword>
<evidence type="ECO:0000256" key="1">
    <source>
        <dbReference type="SAM" id="MobiDB-lite"/>
    </source>
</evidence>
<dbReference type="KEGG" id="ftj:FTUN_1750"/>
<gene>
    <name evidence="3" type="ORF">FTUN_1750</name>
</gene>
<feature type="region of interest" description="Disordered" evidence="1">
    <location>
        <begin position="257"/>
        <end position="289"/>
    </location>
</feature>
<dbReference type="RefSeq" id="WP_171470271.1">
    <property type="nucleotide sequence ID" value="NZ_CP053452.2"/>
</dbReference>
<feature type="region of interest" description="Disordered" evidence="1">
    <location>
        <begin position="30"/>
        <end position="51"/>
    </location>
</feature>
<dbReference type="AlphaFoldDB" id="A0A6M5YLK6"/>
<sequence length="289" mass="30653">MRRQRSGWAVLTAALAAALTGCVTTATDATSVRTRRPGDALRPASAPVPPTQEIEILDPNVDPTGKPTVVRTTAPVDPALPVLPLPPAAPQQQIDVPPAVLVHKFYYTGDRSFQGPMLPGGPVIVSVNHPTTLERVYVPVTLPPGAPRVTYTGNSIEYDYGPQSVTLVFGHCGNPRVRYSQATAAHEAARKKAVAARTETASWVQRTGIPQGLQRFKDETKSACGAVADRVHDAGKVIVDVTTNAVQMIPGAQLLKSSPEDKAVREQEGLQRAADAGPTAESQFVPRAP</sequence>
<protein>
    <recommendedName>
        <fullName evidence="5">Lipoprotein</fullName>
    </recommendedName>
</protein>
<keyword evidence="4" id="KW-1185">Reference proteome</keyword>
<accession>A0A6M5YLK6</accession>
<evidence type="ECO:0000313" key="3">
    <source>
        <dbReference type="EMBL" id="QJW94230.1"/>
    </source>
</evidence>
<dbReference type="Proteomes" id="UP000503447">
    <property type="component" value="Chromosome"/>
</dbReference>
<dbReference type="PROSITE" id="PS51257">
    <property type="entry name" value="PROKAR_LIPOPROTEIN"/>
    <property type="match status" value="1"/>
</dbReference>
<feature type="chain" id="PRO_5026782612" description="Lipoprotein" evidence="2">
    <location>
        <begin position="27"/>
        <end position="289"/>
    </location>
</feature>
<evidence type="ECO:0000313" key="4">
    <source>
        <dbReference type="Proteomes" id="UP000503447"/>
    </source>
</evidence>
<organism evidence="3 4">
    <name type="scientific">Frigoriglobus tundricola</name>
    <dbReference type="NCBI Taxonomy" id="2774151"/>
    <lineage>
        <taxon>Bacteria</taxon>
        <taxon>Pseudomonadati</taxon>
        <taxon>Planctomycetota</taxon>
        <taxon>Planctomycetia</taxon>
        <taxon>Gemmatales</taxon>
        <taxon>Gemmataceae</taxon>
        <taxon>Frigoriglobus</taxon>
    </lineage>
</organism>
<evidence type="ECO:0008006" key="5">
    <source>
        <dbReference type="Google" id="ProtNLM"/>
    </source>
</evidence>
<feature type="signal peptide" evidence="2">
    <location>
        <begin position="1"/>
        <end position="26"/>
    </location>
</feature>